<dbReference type="Pfam" id="PF00155">
    <property type="entry name" value="Aminotran_1_2"/>
    <property type="match status" value="1"/>
</dbReference>
<keyword evidence="3" id="KW-0032">Aminotransferase</keyword>
<dbReference type="InterPro" id="IPR036388">
    <property type="entry name" value="WH-like_DNA-bd_sf"/>
</dbReference>
<dbReference type="PRINTS" id="PR00035">
    <property type="entry name" value="HTHGNTR"/>
</dbReference>
<dbReference type="InterPro" id="IPR015424">
    <property type="entry name" value="PyrdxlP-dep_Trfase"/>
</dbReference>
<dbReference type="Proteomes" id="UP000680304">
    <property type="component" value="Unassembled WGS sequence"/>
</dbReference>
<keyword evidence="4" id="KW-0663">Pyridoxal phosphate</keyword>
<name>A0ABQ4NEG6_9BACL</name>
<protein>
    <submittedName>
        <fullName evidence="9">GntR family transcriptional regulator</fullName>
    </submittedName>
</protein>
<feature type="domain" description="HTH gntR-type" evidence="8">
    <location>
        <begin position="15"/>
        <end position="83"/>
    </location>
</feature>
<dbReference type="SUPFAM" id="SSF46785">
    <property type="entry name" value="Winged helix' DNA-binding domain"/>
    <property type="match status" value="1"/>
</dbReference>
<gene>
    <name evidence="9" type="ORF">PACILC2_51950</name>
</gene>
<keyword evidence="7" id="KW-0804">Transcription</keyword>
<comment type="caution">
    <text evidence="9">The sequence shown here is derived from an EMBL/GenBank/DDBJ whole genome shotgun (WGS) entry which is preliminary data.</text>
</comment>
<dbReference type="CDD" id="cd07377">
    <property type="entry name" value="WHTH_GntR"/>
    <property type="match status" value="1"/>
</dbReference>
<evidence type="ECO:0000256" key="7">
    <source>
        <dbReference type="ARBA" id="ARBA00023163"/>
    </source>
</evidence>
<dbReference type="InterPro" id="IPR015421">
    <property type="entry name" value="PyrdxlP-dep_Trfase_major"/>
</dbReference>
<evidence type="ECO:0000256" key="2">
    <source>
        <dbReference type="ARBA" id="ARBA00005384"/>
    </source>
</evidence>
<keyword evidence="3" id="KW-0808">Transferase</keyword>
<dbReference type="RefSeq" id="WP_213531212.1">
    <property type="nucleotide sequence ID" value="NZ_BOVJ01000197.1"/>
</dbReference>
<evidence type="ECO:0000256" key="4">
    <source>
        <dbReference type="ARBA" id="ARBA00022898"/>
    </source>
</evidence>
<dbReference type="PROSITE" id="PS50949">
    <property type="entry name" value="HTH_GNTR"/>
    <property type="match status" value="1"/>
</dbReference>
<keyword evidence="6" id="KW-0238">DNA-binding</keyword>
<dbReference type="EMBL" id="BOVJ01000197">
    <property type="protein sequence ID" value="GIQ66627.1"/>
    <property type="molecule type" value="Genomic_DNA"/>
</dbReference>
<evidence type="ECO:0000313" key="10">
    <source>
        <dbReference type="Proteomes" id="UP000680304"/>
    </source>
</evidence>
<keyword evidence="5" id="KW-0805">Transcription regulation</keyword>
<evidence type="ECO:0000256" key="6">
    <source>
        <dbReference type="ARBA" id="ARBA00023125"/>
    </source>
</evidence>
<dbReference type="InterPro" id="IPR000524">
    <property type="entry name" value="Tscrpt_reg_HTH_GntR"/>
</dbReference>
<keyword evidence="10" id="KW-1185">Reference proteome</keyword>
<evidence type="ECO:0000259" key="8">
    <source>
        <dbReference type="PROSITE" id="PS50949"/>
    </source>
</evidence>
<sequence>MIYAEEYERFLDATGRKRTALFLTLREAIASGRFPAGSRLPSTRQIAETLGVARGTVNEAYDMLYAAGLVRGEQGKGTFVVFAPTDPQPPVSGAGKPEAVRLSAWAGRLLPVPDRSSWPEYRHTGNTGEEIGFIIGRMDEQALPGERWKTFMYTEIREAGRKQRWDAFAAGGHGPLREAIADELRRERGIHADPRAIVLTNGSMQAIALLTMLLIEPGDPVAVERPCYDGIVRAVLAAGGIAVEAEVDRDGIVPRDWAAKLLFVTPSRQFPTGAVLPPVRRKQLLEWAIRREAVIVEDDYDSEFRWGSRPSEPLRAMDATGRVVYLGTFSKTMYPDLRIGYAVLPDSLIEPFLRAKYLLEPHPTGIAEQRALAAFMASGQYGKHLRKARRIYGRRLAALSRELDRRLPHLFERERSGAGLHLFVRWKKEPELYSRFREACARAGVTWTDGAVYWTGGPPQPSALFGFAHLPEERIVLGVRRMEEVWRRM</sequence>
<proteinExistence type="inferred from homology"/>
<comment type="cofactor">
    <cofactor evidence="1">
        <name>pyridoxal 5'-phosphate</name>
        <dbReference type="ChEBI" id="CHEBI:597326"/>
    </cofactor>
</comment>
<evidence type="ECO:0000313" key="9">
    <source>
        <dbReference type="EMBL" id="GIQ66627.1"/>
    </source>
</evidence>
<dbReference type="InterPro" id="IPR051446">
    <property type="entry name" value="HTH_trans_reg/aminotransferase"/>
</dbReference>
<dbReference type="PANTHER" id="PTHR46577:SF1">
    <property type="entry name" value="HTH-TYPE TRANSCRIPTIONAL REGULATORY PROTEIN GABR"/>
    <property type="match status" value="1"/>
</dbReference>
<dbReference type="CDD" id="cd00609">
    <property type="entry name" value="AAT_like"/>
    <property type="match status" value="1"/>
</dbReference>
<dbReference type="InterPro" id="IPR036390">
    <property type="entry name" value="WH_DNA-bd_sf"/>
</dbReference>
<dbReference type="SUPFAM" id="SSF53383">
    <property type="entry name" value="PLP-dependent transferases"/>
    <property type="match status" value="1"/>
</dbReference>
<evidence type="ECO:0000256" key="1">
    <source>
        <dbReference type="ARBA" id="ARBA00001933"/>
    </source>
</evidence>
<comment type="similarity">
    <text evidence="2">In the C-terminal section; belongs to the class-I pyridoxal-phosphate-dependent aminotransferase family.</text>
</comment>
<dbReference type="InterPro" id="IPR004839">
    <property type="entry name" value="Aminotransferase_I/II_large"/>
</dbReference>
<dbReference type="Gene3D" id="3.40.640.10">
    <property type="entry name" value="Type I PLP-dependent aspartate aminotransferase-like (Major domain)"/>
    <property type="match status" value="1"/>
</dbReference>
<dbReference type="Gene3D" id="1.10.10.10">
    <property type="entry name" value="Winged helix-like DNA-binding domain superfamily/Winged helix DNA-binding domain"/>
    <property type="match status" value="1"/>
</dbReference>
<evidence type="ECO:0000256" key="5">
    <source>
        <dbReference type="ARBA" id="ARBA00023015"/>
    </source>
</evidence>
<dbReference type="PANTHER" id="PTHR46577">
    <property type="entry name" value="HTH-TYPE TRANSCRIPTIONAL REGULATORY PROTEIN GABR"/>
    <property type="match status" value="1"/>
</dbReference>
<organism evidence="9 10">
    <name type="scientific">Paenibacillus cisolokensis</name>
    <dbReference type="NCBI Taxonomy" id="1658519"/>
    <lineage>
        <taxon>Bacteria</taxon>
        <taxon>Bacillati</taxon>
        <taxon>Bacillota</taxon>
        <taxon>Bacilli</taxon>
        <taxon>Bacillales</taxon>
        <taxon>Paenibacillaceae</taxon>
        <taxon>Paenibacillus</taxon>
    </lineage>
</organism>
<dbReference type="SMART" id="SM00345">
    <property type="entry name" value="HTH_GNTR"/>
    <property type="match status" value="1"/>
</dbReference>
<reference evidence="9 10" key="1">
    <citation type="submission" date="2021-04" db="EMBL/GenBank/DDBJ databases">
        <title>Draft genome sequence of Paenibacillus cisolokensis, LC2-13A.</title>
        <authorList>
            <person name="Uke A."/>
            <person name="Chhe C."/>
            <person name="Baramee S."/>
            <person name="Kosugi A."/>
        </authorList>
    </citation>
    <scope>NUCLEOTIDE SEQUENCE [LARGE SCALE GENOMIC DNA]</scope>
    <source>
        <strain evidence="9 10">LC2-13A</strain>
    </source>
</reference>
<dbReference type="Pfam" id="PF00392">
    <property type="entry name" value="GntR"/>
    <property type="match status" value="1"/>
</dbReference>
<accession>A0ABQ4NEG6</accession>
<evidence type="ECO:0000256" key="3">
    <source>
        <dbReference type="ARBA" id="ARBA00022576"/>
    </source>
</evidence>